<sequence length="256" mass="30107">MTKLKFRERVVNMMLHYSWLSSYTIYGSDSEIGPVTNVYFDTERWTVRYFIVKTSATFLAERVFISPASIAKIDHKNNVIRLSISSKEVDKAPVPEKEPLSRQYEKDMHTYYRMSPYWVGHGIWGPAALPHELLVEDLSELPLEREHDHHQSHVYDAENVIGYKLATKNDTFGKIDDFLIDESSFEIKYYIADTKKWLPGGKKILISPKWIEEISWEKAQFSIDVTREQLEKAPEYLPELDLDDKRESELWLYYGK</sequence>
<keyword evidence="3" id="KW-1185">Reference proteome</keyword>
<dbReference type="Gene3D" id="3.90.50.10">
    <property type="entry name" value="Photosynthetic Reaction Center, subunit H, domain 2"/>
    <property type="match status" value="2"/>
</dbReference>
<proteinExistence type="predicted"/>
<protein>
    <recommendedName>
        <fullName evidence="1">PRC-barrel domain-containing protein</fullName>
    </recommendedName>
</protein>
<feature type="domain" description="PRC-barrel" evidence="1">
    <location>
        <begin position="155"/>
        <end position="229"/>
    </location>
</feature>
<dbReference type="SUPFAM" id="SSF50346">
    <property type="entry name" value="PRC-barrel domain"/>
    <property type="match status" value="2"/>
</dbReference>
<dbReference type="GO" id="GO:0030077">
    <property type="term" value="C:plasma membrane light-harvesting complex"/>
    <property type="evidence" value="ECO:0007669"/>
    <property type="project" value="InterPro"/>
</dbReference>
<dbReference type="InterPro" id="IPR027275">
    <property type="entry name" value="PRC-brl_dom"/>
</dbReference>
<dbReference type="InterPro" id="IPR011033">
    <property type="entry name" value="PRC_barrel-like_sf"/>
</dbReference>
<comment type="caution">
    <text evidence="2">The sequence shown here is derived from an EMBL/GenBank/DDBJ whole genome shotgun (WGS) entry which is preliminary data.</text>
</comment>
<dbReference type="RefSeq" id="WP_257821413.1">
    <property type="nucleotide sequence ID" value="NZ_JABXYM010000001.1"/>
</dbReference>
<organism evidence="2 3">
    <name type="scientific">Salipaludibacillus agaradhaerens</name>
    <name type="common">Bacillus agaradhaerens</name>
    <dbReference type="NCBI Taxonomy" id="76935"/>
    <lineage>
        <taxon>Bacteria</taxon>
        <taxon>Bacillati</taxon>
        <taxon>Bacillota</taxon>
        <taxon>Bacilli</taxon>
        <taxon>Bacillales</taxon>
        <taxon>Bacillaceae</taxon>
    </lineage>
</organism>
<dbReference type="Proteomes" id="UP001057753">
    <property type="component" value="Unassembled WGS sequence"/>
</dbReference>
<dbReference type="Pfam" id="PF05239">
    <property type="entry name" value="PRC"/>
    <property type="match status" value="1"/>
</dbReference>
<gene>
    <name evidence="2" type="ORF">HXA33_10200</name>
</gene>
<dbReference type="GO" id="GO:0019684">
    <property type="term" value="P:photosynthesis, light reaction"/>
    <property type="evidence" value="ECO:0007669"/>
    <property type="project" value="InterPro"/>
</dbReference>
<evidence type="ECO:0000313" key="2">
    <source>
        <dbReference type="EMBL" id="MCR6096928.1"/>
    </source>
</evidence>
<evidence type="ECO:0000313" key="3">
    <source>
        <dbReference type="Proteomes" id="UP001057753"/>
    </source>
</evidence>
<accession>A0A9Q4B225</accession>
<reference evidence="2" key="1">
    <citation type="submission" date="2020-06" db="EMBL/GenBank/DDBJ databases">
        <title>Insight into the genomes of haloalkaliphilic bacilli from Kenyan soda lakes.</title>
        <authorList>
            <person name="Mwirichia R."/>
            <person name="Villamizar G.C."/>
            <person name="Poehlein A."/>
            <person name="Mugweru J."/>
            <person name="Kipnyargis A."/>
            <person name="Kiplimo D."/>
            <person name="Orwa P."/>
            <person name="Daniel R."/>
        </authorList>
    </citation>
    <scope>NUCLEOTIDE SEQUENCE</scope>
    <source>
        <strain evidence="2">B1096_S55</strain>
    </source>
</reference>
<dbReference type="InterPro" id="IPR014747">
    <property type="entry name" value="Bac_photo_RC_H_C"/>
</dbReference>
<dbReference type="EMBL" id="JABXYM010000001">
    <property type="protein sequence ID" value="MCR6096928.1"/>
    <property type="molecule type" value="Genomic_DNA"/>
</dbReference>
<evidence type="ECO:0000259" key="1">
    <source>
        <dbReference type="Pfam" id="PF05239"/>
    </source>
</evidence>
<dbReference type="AlphaFoldDB" id="A0A9Q4B225"/>
<name>A0A9Q4B225_SALAG</name>